<proteinExistence type="predicted"/>
<accession>A0A6L6XDU4</accession>
<sequence length="114" mass="13260">MTENEAIEELKYDCNELGKAIPCDTSWGKSFENAYAMAINALEEVQKYRKIEKDLKERYHANVDIPLLMHHFIETVFEGEKHEGFCLLTNEDAKVWEEYKAIGTPEECRTAVEK</sequence>
<organism evidence="1 2">
    <name type="scientific">Roseburia intestinalis</name>
    <dbReference type="NCBI Taxonomy" id="166486"/>
    <lineage>
        <taxon>Bacteria</taxon>
        <taxon>Bacillati</taxon>
        <taxon>Bacillota</taxon>
        <taxon>Clostridia</taxon>
        <taxon>Lachnospirales</taxon>
        <taxon>Lachnospiraceae</taxon>
        <taxon>Roseburia</taxon>
    </lineage>
</organism>
<dbReference type="AlphaFoldDB" id="A0A6L6XDU4"/>
<dbReference type="RefSeq" id="WP_157350159.1">
    <property type="nucleotide sequence ID" value="NZ_WGGT01000004.1"/>
</dbReference>
<name>A0A6L6XDU4_9FIRM</name>
<dbReference type="EMBL" id="WGGT01000004">
    <property type="protein sequence ID" value="MVQ45023.1"/>
    <property type="molecule type" value="Genomic_DNA"/>
</dbReference>
<reference evidence="1 2" key="1">
    <citation type="submission" date="2019-10" db="EMBL/GenBank/DDBJ databases">
        <title>Roseburia spp. ameliorate alcoholic fatty liver via restoration of gut barrier function.</title>
        <authorList>
            <person name="Seo B."/>
            <person name="Ko G."/>
        </authorList>
    </citation>
    <scope>NUCLEOTIDE SEQUENCE [LARGE SCALE GENOMIC DNA]</scope>
    <source>
        <strain evidence="1 2">SNUG30017</strain>
    </source>
</reference>
<evidence type="ECO:0000313" key="1">
    <source>
        <dbReference type="EMBL" id="MVQ45023.1"/>
    </source>
</evidence>
<gene>
    <name evidence="1" type="ORF">GCK47_04730</name>
</gene>
<comment type="caution">
    <text evidence="1">The sequence shown here is derived from an EMBL/GenBank/DDBJ whole genome shotgun (WGS) entry which is preliminary data.</text>
</comment>
<dbReference type="Proteomes" id="UP000479531">
    <property type="component" value="Unassembled WGS sequence"/>
</dbReference>
<protein>
    <submittedName>
        <fullName evidence="1">Uncharacterized protein</fullName>
    </submittedName>
</protein>
<evidence type="ECO:0000313" key="2">
    <source>
        <dbReference type="Proteomes" id="UP000479531"/>
    </source>
</evidence>